<dbReference type="RefSeq" id="WP_091694003.1">
    <property type="nucleotide sequence ID" value="NZ_FPCG01000002.1"/>
</dbReference>
<dbReference type="EMBL" id="FPCG01000002">
    <property type="protein sequence ID" value="SFV20766.1"/>
    <property type="molecule type" value="Genomic_DNA"/>
</dbReference>
<keyword evidence="2" id="KW-0012">Acyltransferase</keyword>
<dbReference type="InterPro" id="IPR050832">
    <property type="entry name" value="Bact_Acetyltransf"/>
</dbReference>
<dbReference type="InterPro" id="IPR016181">
    <property type="entry name" value="Acyl_CoA_acyltransferase"/>
</dbReference>
<name>A0A1I7MFR3_9MICC</name>
<dbReference type="GO" id="GO:0016747">
    <property type="term" value="F:acyltransferase activity, transferring groups other than amino-acyl groups"/>
    <property type="evidence" value="ECO:0007669"/>
    <property type="project" value="InterPro"/>
</dbReference>
<evidence type="ECO:0000313" key="4">
    <source>
        <dbReference type="EMBL" id="SFV20766.1"/>
    </source>
</evidence>
<keyword evidence="4" id="KW-0689">Ribosomal protein</keyword>
<keyword evidence="1" id="KW-0808">Transferase</keyword>
<evidence type="ECO:0000256" key="2">
    <source>
        <dbReference type="ARBA" id="ARBA00023315"/>
    </source>
</evidence>
<keyword evidence="5" id="KW-1185">Reference proteome</keyword>
<dbReference type="OrthoDB" id="9775595at2"/>
<evidence type="ECO:0000256" key="1">
    <source>
        <dbReference type="ARBA" id="ARBA00022679"/>
    </source>
</evidence>
<dbReference type="PANTHER" id="PTHR43877">
    <property type="entry name" value="AMINOALKYLPHOSPHONATE N-ACETYLTRANSFERASE-RELATED-RELATED"/>
    <property type="match status" value="1"/>
</dbReference>
<dbReference type="Pfam" id="PF00583">
    <property type="entry name" value="Acetyltransf_1"/>
    <property type="match status" value="1"/>
</dbReference>
<dbReference type="STRING" id="574650.SAMN04487966_1023"/>
<dbReference type="CDD" id="cd04301">
    <property type="entry name" value="NAT_SF"/>
    <property type="match status" value="1"/>
</dbReference>
<gene>
    <name evidence="4" type="ORF">SAMN04487966_1023</name>
</gene>
<dbReference type="PROSITE" id="PS51186">
    <property type="entry name" value="GNAT"/>
    <property type="match status" value="1"/>
</dbReference>
<dbReference type="SUPFAM" id="SSF55729">
    <property type="entry name" value="Acyl-CoA N-acyltransferases (Nat)"/>
    <property type="match status" value="1"/>
</dbReference>
<organism evidence="4 5">
    <name type="scientific">Micrococcus terreus</name>
    <dbReference type="NCBI Taxonomy" id="574650"/>
    <lineage>
        <taxon>Bacteria</taxon>
        <taxon>Bacillati</taxon>
        <taxon>Actinomycetota</taxon>
        <taxon>Actinomycetes</taxon>
        <taxon>Micrococcales</taxon>
        <taxon>Micrococcaceae</taxon>
        <taxon>Micrococcus</taxon>
    </lineage>
</organism>
<protein>
    <submittedName>
        <fullName evidence="4">Ribosomal protein S18 acetylase RimI</fullName>
    </submittedName>
</protein>
<dbReference type="Gene3D" id="3.40.630.30">
    <property type="match status" value="1"/>
</dbReference>
<reference evidence="4 5" key="1">
    <citation type="submission" date="2016-10" db="EMBL/GenBank/DDBJ databases">
        <authorList>
            <person name="de Groot N.N."/>
        </authorList>
    </citation>
    <scope>NUCLEOTIDE SEQUENCE [LARGE SCALE GENOMIC DNA]</scope>
    <source>
        <strain evidence="4 5">CGMCC 1.7054</strain>
    </source>
</reference>
<keyword evidence="4" id="KW-0687">Ribonucleoprotein</keyword>
<evidence type="ECO:0000313" key="5">
    <source>
        <dbReference type="Proteomes" id="UP000198881"/>
    </source>
</evidence>
<dbReference type="GO" id="GO:0005840">
    <property type="term" value="C:ribosome"/>
    <property type="evidence" value="ECO:0007669"/>
    <property type="project" value="UniProtKB-KW"/>
</dbReference>
<dbReference type="PANTHER" id="PTHR43877:SF2">
    <property type="entry name" value="AMINOALKYLPHOSPHONATE N-ACETYLTRANSFERASE-RELATED"/>
    <property type="match status" value="1"/>
</dbReference>
<feature type="domain" description="N-acetyltransferase" evidence="3">
    <location>
        <begin position="97"/>
        <end position="240"/>
    </location>
</feature>
<sequence>MLPWGAPRDPADFESAVSEVEHRSAERWLAPTFQLWRTASVPPRGDTPDDGRPAEWAGHHRQLAEFLFARGYRSVAPTDVLWTQVGENLDSAAWDGRILVNETPDAAWMDAIRRGLARDLDAATDLVFRQLLSGVRSRFLRLMDDSGTAIAVAKVSLVPDPRPDSDAVYGGIYSMWVDPEHRGQGLARTLLRGIFHQARQLGLSGLWLQVEHTAPAARGLYLQEGFRQVASYSYLTRTVETPVH</sequence>
<dbReference type="Proteomes" id="UP000198881">
    <property type="component" value="Unassembled WGS sequence"/>
</dbReference>
<proteinExistence type="predicted"/>
<dbReference type="InterPro" id="IPR000182">
    <property type="entry name" value="GNAT_dom"/>
</dbReference>
<evidence type="ECO:0000259" key="3">
    <source>
        <dbReference type="PROSITE" id="PS51186"/>
    </source>
</evidence>
<dbReference type="AlphaFoldDB" id="A0A1I7MFR3"/>
<accession>A0A1I7MFR3</accession>